<name>A0ABQ9HRE7_9NEOP</name>
<dbReference type="EMBL" id="JARBHB010000004">
    <property type="protein sequence ID" value="KAJ8886954.1"/>
    <property type="molecule type" value="Genomic_DNA"/>
</dbReference>
<protein>
    <submittedName>
        <fullName evidence="1">Uncharacterized protein</fullName>
    </submittedName>
</protein>
<dbReference type="Proteomes" id="UP001159363">
    <property type="component" value="Chromosome X"/>
</dbReference>
<sequence length="212" mass="24537">MNIIDHPLAKLDFPFEMCCHLPNAMAELIKHNNVKIVHPKNKTILELQNENSEMIASIRPNFKAAHGVSSLLETLNKQIFVQLSDIERTCKPLNNKLNVMFDECNSRWDSERKFYRIGITYKFAGQKIITEFEENKPNAEQVVGADGHFDEEKLQLMSKKQEMELLKNKVLDNTLLMNHLLGKKDEEEAKKTFKIINLLLSKCQRHLLISCS</sequence>
<evidence type="ECO:0000313" key="2">
    <source>
        <dbReference type="Proteomes" id="UP001159363"/>
    </source>
</evidence>
<evidence type="ECO:0000313" key="1">
    <source>
        <dbReference type="EMBL" id="KAJ8886954.1"/>
    </source>
</evidence>
<comment type="caution">
    <text evidence="1">The sequence shown here is derived from an EMBL/GenBank/DDBJ whole genome shotgun (WGS) entry which is preliminary data.</text>
</comment>
<keyword evidence="2" id="KW-1185">Reference proteome</keyword>
<proteinExistence type="predicted"/>
<organism evidence="1 2">
    <name type="scientific">Dryococelus australis</name>
    <dbReference type="NCBI Taxonomy" id="614101"/>
    <lineage>
        <taxon>Eukaryota</taxon>
        <taxon>Metazoa</taxon>
        <taxon>Ecdysozoa</taxon>
        <taxon>Arthropoda</taxon>
        <taxon>Hexapoda</taxon>
        <taxon>Insecta</taxon>
        <taxon>Pterygota</taxon>
        <taxon>Neoptera</taxon>
        <taxon>Polyneoptera</taxon>
        <taxon>Phasmatodea</taxon>
        <taxon>Verophasmatodea</taxon>
        <taxon>Anareolatae</taxon>
        <taxon>Phasmatidae</taxon>
        <taxon>Eurycanthinae</taxon>
        <taxon>Dryococelus</taxon>
    </lineage>
</organism>
<accession>A0ABQ9HRE7</accession>
<reference evidence="1 2" key="1">
    <citation type="submission" date="2023-02" db="EMBL/GenBank/DDBJ databases">
        <title>LHISI_Scaffold_Assembly.</title>
        <authorList>
            <person name="Stuart O.P."/>
            <person name="Cleave R."/>
            <person name="Magrath M.J.L."/>
            <person name="Mikheyev A.S."/>
        </authorList>
    </citation>
    <scope>NUCLEOTIDE SEQUENCE [LARGE SCALE GENOMIC DNA]</scope>
    <source>
        <strain evidence="1">Daus_M_001</strain>
        <tissue evidence="1">Leg muscle</tissue>
    </source>
</reference>
<gene>
    <name evidence="1" type="ORF">PR048_013168</name>
</gene>